<dbReference type="RefSeq" id="XP_033685185.1">
    <property type="nucleotide sequence ID" value="XM_033826782.1"/>
</dbReference>
<name>A0A6A6IIE5_9PLEO</name>
<feature type="compositionally biased region" description="Acidic residues" evidence="1">
    <location>
        <begin position="147"/>
        <end position="160"/>
    </location>
</feature>
<dbReference type="AlphaFoldDB" id="A0A6A6IIE5"/>
<sequence length="385" mass="42654">MSNVKIHGMYSCHSPSPRACSSSADVTLCSTTSTHKHHTTSKQQTILPSISLDISQLQLRLSGLWSATFVDLLLNLSVVCDEPADAHKQIQGIIRKRKRLGKKTGATASGLRKVIAYFENKRDRGEDEVEGEEAPREEERQMRDEEVAQEEAEVEDEEYQDGSSNISRSEGAQTPQRKRRRSLEEEDDEEISQRRSKRIRAKGGVTSATLELEGASGIAEDDNELPPIVLDDWAWVFDDLDIGPSVQARVATSPQPPVFPTIPSTVDQGTQTGGKLLMGPNSHHPKAVVPGYDKTEDPLSVFHFGDLRPIPENLSLDEEIELMSIRMAMAQASENRYISRGIKHQLHNIRVLQKLKSDQDAADNGGDEDNAGSNRGKQSAEQRRG</sequence>
<dbReference type="GeneID" id="54580112"/>
<accession>A0A6A6IIE5</accession>
<keyword evidence="3" id="KW-1185">Reference proteome</keyword>
<feature type="region of interest" description="Disordered" evidence="1">
    <location>
        <begin position="356"/>
        <end position="385"/>
    </location>
</feature>
<protein>
    <submittedName>
        <fullName evidence="2">Uncharacterized protein</fullName>
    </submittedName>
</protein>
<dbReference type="EMBL" id="ML987194">
    <property type="protein sequence ID" value="KAF2250181.1"/>
    <property type="molecule type" value="Genomic_DNA"/>
</dbReference>
<feature type="compositionally biased region" description="Polar residues" evidence="1">
    <location>
        <begin position="161"/>
        <end position="175"/>
    </location>
</feature>
<reference evidence="2" key="1">
    <citation type="journal article" date="2020" name="Stud. Mycol.">
        <title>101 Dothideomycetes genomes: a test case for predicting lifestyles and emergence of pathogens.</title>
        <authorList>
            <person name="Haridas S."/>
            <person name="Albert R."/>
            <person name="Binder M."/>
            <person name="Bloem J."/>
            <person name="Labutti K."/>
            <person name="Salamov A."/>
            <person name="Andreopoulos B."/>
            <person name="Baker S."/>
            <person name="Barry K."/>
            <person name="Bills G."/>
            <person name="Bluhm B."/>
            <person name="Cannon C."/>
            <person name="Castanera R."/>
            <person name="Culley D."/>
            <person name="Daum C."/>
            <person name="Ezra D."/>
            <person name="Gonzalez J."/>
            <person name="Henrissat B."/>
            <person name="Kuo A."/>
            <person name="Liang C."/>
            <person name="Lipzen A."/>
            <person name="Lutzoni F."/>
            <person name="Magnuson J."/>
            <person name="Mondo S."/>
            <person name="Nolan M."/>
            <person name="Ohm R."/>
            <person name="Pangilinan J."/>
            <person name="Park H.-J."/>
            <person name="Ramirez L."/>
            <person name="Alfaro M."/>
            <person name="Sun H."/>
            <person name="Tritt A."/>
            <person name="Yoshinaga Y."/>
            <person name="Zwiers L.-H."/>
            <person name="Turgeon B."/>
            <person name="Goodwin S."/>
            <person name="Spatafora J."/>
            <person name="Crous P."/>
            <person name="Grigoriev I."/>
        </authorList>
    </citation>
    <scope>NUCLEOTIDE SEQUENCE</scope>
    <source>
        <strain evidence="2">CBS 122368</strain>
    </source>
</reference>
<evidence type="ECO:0000313" key="2">
    <source>
        <dbReference type="EMBL" id="KAF2250181.1"/>
    </source>
</evidence>
<proteinExistence type="predicted"/>
<evidence type="ECO:0000313" key="3">
    <source>
        <dbReference type="Proteomes" id="UP000800094"/>
    </source>
</evidence>
<evidence type="ECO:0000256" key="1">
    <source>
        <dbReference type="SAM" id="MobiDB-lite"/>
    </source>
</evidence>
<feature type="region of interest" description="Disordered" evidence="1">
    <location>
        <begin position="122"/>
        <end position="205"/>
    </location>
</feature>
<gene>
    <name evidence="2" type="ORF">BU26DRAFT_504559</name>
</gene>
<organism evidence="2 3">
    <name type="scientific">Trematosphaeria pertusa</name>
    <dbReference type="NCBI Taxonomy" id="390896"/>
    <lineage>
        <taxon>Eukaryota</taxon>
        <taxon>Fungi</taxon>
        <taxon>Dikarya</taxon>
        <taxon>Ascomycota</taxon>
        <taxon>Pezizomycotina</taxon>
        <taxon>Dothideomycetes</taxon>
        <taxon>Pleosporomycetidae</taxon>
        <taxon>Pleosporales</taxon>
        <taxon>Massarineae</taxon>
        <taxon>Trematosphaeriaceae</taxon>
        <taxon>Trematosphaeria</taxon>
    </lineage>
</organism>
<feature type="compositionally biased region" description="Basic and acidic residues" evidence="1">
    <location>
        <begin position="133"/>
        <end position="146"/>
    </location>
</feature>
<dbReference type="Proteomes" id="UP000800094">
    <property type="component" value="Unassembled WGS sequence"/>
</dbReference>